<organism evidence="2 3">
    <name type="scientific">Hibiscus syriacus</name>
    <name type="common">Rose of Sharon</name>
    <dbReference type="NCBI Taxonomy" id="106335"/>
    <lineage>
        <taxon>Eukaryota</taxon>
        <taxon>Viridiplantae</taxon>
        <taxon>Streptophyta</taxon>
        <taxon>Embryophyta</taxon>
        <taxon>Tracheophyta</taxon>
        <taxon>Spermatophyta</taxon>
        <taxon>Magnoliopsida</taxon>
        <taxon>eudicotyledons</taxon>
        <taxon>Gunneridae</taxon>
        <taxon>Pentapetalae</taxon>
        <taxon>rosids</taxon>
        <taxon>malvids</taxon>
        <taxon>Malvales</taxon>
        <taxon>Malvaceae</taxon>
        <taxon>Malvoideae</taxon>
        <taxon>Hibiscus</taxon>
    </lineage>
</organism>
<feature type="region of interest" description="Disordered" evidence="1">
    <location>
        <begin position="36"/>
        <end position="55"/>
    </location>
</feature>
<keyword evidence="3" id="KW-1185">Reference proteome</keyword>
<comment type="caution">
    <text evidence="2">The sequence shown here is derived from an EMBL/GenBank/DDBJ whole genome shotgun (WGS) entry which is preliminary data.</text>
</comment>
<dbReference type="PANTHER" id="PTHR33334">
    <property type="entry name" value="PROTEIN LNK1"/>
    <property type="match status" value="1"/>
</dbReference>
<name>A0A6A3B6Q5_HIBSY</name>
<evidence type="ECO:0000256" key="1">
    <source>
        <dbReference type="SAM" id="MobiDB-lite"/>
    </source>
</evidence>
<dbReference type="EMBL" id="VEPZ02000904">
    <property type="protein sequence ID" value="KAE8711963.1"/>
    <property type="molecule type" value="Genomic_DNA"/>
</dbReference>
<proteinExistence type="predicted"/>
<dbReference type="PANTHER" id="PTHR33334:SF5">
    <property type="entry name" value="PROTEIN LNK2"/>
    <property type="match status" value="1"/>
</dbReference>
<feature type="compositionally biased region" description="Basic and acidic residues" evidence="1">
    <location>
        <begin position="342"/>
        <end position="351"/>
    </location>
</feature>
<dbReference type="Proteomes" id="UP000436088">
    <property type="component" value="Unassembled WGS sequence"/>
</dbReference>
<dbReference type="InterPro" id="IPR039928">
    <property type="entry name" value="LNK"/>
</dbReference>
<accession>A0A6A3B6Q5</accession>
<dbReference type="AlphaFoldDB" id="A0A6A3B6Q5"/>
<gene>
    <name evidence="2" type="ORF">F3Y22_tig00110267pilonHSYRG00047</name>
</gene>
<dbReference type="GO" id="GO:0006355">
    <property type="term" value="P:regulation of DNA-templated transcription"/>
    <property type="evidence" value="ECO:0007669"/>
    <property type="project" value="InterPro"/>
</dbReference>
<feature type="compositionally biased region" description="Polar residues" evidence="1">
    <location>
        <begin position="43"/>
        <end position="55"/>
    </location>
</feature>
<evidence type="ECO:0000313" key="3">
    <source>
        <dbReference type="Proteomes" id="UP000436088"/>
    </source>
</evidence>
<feature type="region of interest" description="Disordered" evidence="1">
    <location>
        <begin position="326"/>
        <end position="351"/>
    </location>
</feature>
<sequence length="351" mass="39487">MGQAKLVQNLYDSRIPSGNPLTKCEKNLATSVVKSSPSSVVSHQRQLQGSDSLSTNTSTHLYPLPHMGILQTNILQYLLCPIFSPRKFLINLCSCYDVSPIKSILQTGQLQLLQNLENDLSGKIEKLRRRQQMRALLAIKNNSSNLSLLASFDPNSPLEKNDSNMVAVAIDDHSDNKELVIPTNLVLQLDIRTRLCIRDSLFRLAQSAMQRHYASYTSSTSIISKVKLEFQKKKLRTITTEVWSLSKLKNYMLTMSETETETNPIDRTVAHLLFLRPLILSRKHPETPESLASTKLPCEHKTVSKVPSPLLDCKHLEQFKNSPFVDASENASNNHPADAEVEASHRNLELF</sequence>
<dbReference type="GO" id="GO:0007623">
    <property type="term" value="P:circadian rhythm"/>
    <property type="evidence" value="ECO:0007669"/>
    <property type="project" value="InterPro"/>
</dbReference>
<protein>
    <submittedName>
        <fullName evidence="2">Uncharacterized protein</fullName>
    </submittedName>
</protein>
<evidence type="ECO:0000313" key="2">
    <source>
        <dbReference type="EMBL" id="KAE8711963.1"/>
    </source>
</evidence>
<reference evidence="2" key="1">
    <citation type="submission" date="2019-09" db="EMBL/GenBank/DDBJ databases">
        <title>Draft genome information of white flower Hibiscus syriacus.</title>
        <authorList>
            <person name="Kim Y.-M."/>
        </authorList>
    </citation>
    <scope>NUCLEOTIDE SEQUENCE [LARGE SCALE GENOMIC DNA]</scope>
    <source>
        <strain evidence="2">YM2019G1</strain>
    </source>
</reference>